<evidence type="ECO:0000256" key="9">
    <source>
        <dbReference type="SAM" id="MobiDB-lite"/>
    </source>
</evidence>
<keyword evidence="3" id="KW-0732">Signal</keyword>
<dbReference type="EC" id="3.4.21.-" evidence="8"/>
<evidence type="ECO:0000256" key="5">
    <source>
        <dbReference type="ARBA" id="ARBA00022825"/>
    </source>
</evidence>
<dbReference type="InterPro" id="IPR009003">
    <property type="entry name" value="Peptidase_S1_PA"/>
</dbReference>
<keyword evidence="7" id="KW-0479">Metal-binding</keyword>
<dbReference type="SMART" id="SM00477">
    <property type="entry name" value="NUC"/>
    <property type="match status" value="1"/>
</dbReference>
<dbReference type="PANTHER" id="PTHR13966">
    <property type="entry name" value="ENDONUCLEASE RELATED"/>
    <property type="match status" value="1"/>
</dbReference>
<evidence type="ECO:0000256" key="1">
    <source>
        <dbReference type="ARBA" id="ARBA00008764"/>
    </source>
</evidence>
<dbReference type="Gene3D" id="2.40.10.10">
    <property type="entry name" value="Trypsin-like serine proteases"/>
    <property type="match status" value="2"/>
</dbReference>
<evidence type="ECO:0000313" key="12">
    <source>
        <dbReference type="EMBL" id="RXH01043.1"/>
    </source>
</evidence>
<evidence type="ECO:0000259" key="10">
    <source>
        <dbReference type="SMART" id="SM00477"/>
    </source>
</evidence>
<evidence type="ECO:0000256" key="7">
    <source>
        <dbReference type="PIRSR" id="PIRSR640255-2"/>
    </source>
</evidence>
<dbReference type="InterPro" id="IPR043504">
    <property type="entry name" value="Peptidase_S1_PA_chymotrypsin"/>
</dbReference>
<dbReference type="GO" id="GO:0003676">
    <property type="term" value="F:nucleic acid binding"/>
    <property type="evidence" value="ECO:0007669"/>
    <property type="project" value="InterPro"/>
</dbReference>
<dbReference type="InterPro" id="IPR044929">
    <property type="entry name" value="DNA/RNA_non-sp_Endonuclease_sf"/>
</dbReference>
<dbReference type="Pfam" id="PF13365">
    <property type="entry name" value="Trypsin_2"/>
    <property type="match status" value="1"/>
</dbReference>
<evidence type="ECO:0000256" key="8">
    <source>
        <dbReference type="RuleBase" id="RU004296"/>
    </source>
</evidence>
<comment type="caution">
    <text evidence="12">The sequence shown here is derived from an EMBL/GenBank/DDBJ whole genome shotgun (WGS) entry which is preliminary data.</text>
</comment>
<comment type="similarity">
    <text evidence="1 8">Belongs to the peptidase S1B family.</text>
</comment>
<evidence type="ECO:0000256" key="2">
    <source>
        <dbReference type="ARBA" id="ARBA00022670"/>
    </source>
</evidence>
<feature type="binding site" evidence="7">
    <location>
        <position position="603"/>
    </location>
    <ligand>
        <name>Mg(2+)</name>
        <dbReference type="ChEBI" id="CHEBI:18420"/>
        <note>catalytic</note>
    </ligand>
</feature>
<keyword evidence="2 8" id="KW-0645">Protease</keyword>
<dbReference type="InterPro" id="IPR001604">
    <property type="entry name" value="Endo_G_ENPP1-like_dom"/>
</dbReference>
<dbReference type="Pfam" id="PF01223">
    <property type="entry name" value="Endonuclease_NS"/>
    <property type="match status" value="1"/>
</dbReference>
<evidence type="ECO:0000256" key="4">
    <source>
        <dbReference type="ARBA" id="ARBA00022801"/>
    </source>
</evidence>
<sequence>MQPWRNFQRPHVDIHPNFREVIMFIKPSLIAGSERRFKQAEFSPEALNRKLGDGPIEMTVEKKRLRQRQLFAETRDVQAAEIGLERIIQGNDLDSINYLAKGTAASRPVCRIQLRDMRSNLLGYGSGFLIGPGLLLTNHHVFGKPSDAANSIADFNYELDISGQERVPVRFGFEPGKFFYTNDRLDFSLVAVAPTSLSGDEHLEDWGWLPLSGAPGKADPGEYLTIVQHPSGQMKQVCVRENKLLKYVGDFLWYNTDTTAGSSGSPAFNRFWQVVALHHSGVPRKDTRGRTLTKDGRVWDASMDETSIDWIANEGIRISAIVADLKVSVGSHPLIKPVLDEEEPQTRQEVAKVPRPAAAAPFGASVWVEQSVDGSSLVVPIRVPLPMFRKDIAPPAPVPNIGGNGGAPNGGMQNGGKPLIVPPVGLLPHISAKNGLPMEAVHIDQSTLKSRPGYKANFLGSGKFSVPLPKIPAALKSRVAMLKGSSKQSELKYFNYSVVMNKARRLAFFSCVNIDGGEQQDVGKREGDSWLRDPRIDDEAQIGDEFYRKQATFEADRSKNPFDRGHLVRRLDATWGDTVATAKQHGDDSFHFTNCSPQFFSFNQGKQLWAGLEDYTRDVLLEGEEKGIVMNGPVFDGPDADGSDLPNPAGKSHKDPSFGGVQIPKYFWKILIRRDDDGLKAAAFLMSQRKQVMEIDRIQEADLLERLSEEDVSVFQVSIADLTKLTKLDFGNLVDADSHEATSVGPRRIESYEDIRLR</sequence>
<feature type="domain" description="ENPP1-3/EXOG-like endonuclease/phosphodiesterase" evidence="10">
    <location>
        <begin position="493"/>
        <end position="737"/>
    </location>
</feature>
<protein>
    <recommendedName>
        <fullName evidence="8">Serine protease</fullName>
        <ecNumber evidence="8">3.4.21.-</ecNumber>
    </recommendedName>
</protein>
<keyword evidence="4 8" id="KW-0378">Hydrolase</keyword>
<dbReference type="GO" id="GO:0046872">
    <property type="term" value="F:metal ion binding"/>
    <property type="evidence" value="ECO:0007669"/>
    <property type="project" value="UniProtKB-KW"/>
</dbReference>
<dbReference type="SMART" id="SM00892">
    <property type="entry name" value="Endonuclease_NS"/>
    <property type="match status" value="1"/>
</dbReference>
<dbReference type="InterPro" id="IPR044925">
    <property type="entry name" value="His-Me_finger_sf"/>
</dbReference>
<dbReference type="PRINTS" id="PR00839">
    <property type="entry name" value="V8PROTEASE"/>
</dbReference>
<dbReference type="GO" id="GO:0004519">
    <property type="term" value="F:endonuclease activity"/>
    <property type="evidence" value="ECO:0007669"/>
    <property type="project" value="TreeGrafter"/>
</dbReference>
<dbReference type="AlphaFoldDB" id="A0A4Q0QTY3"/>
<accession>A0A4Q0QTY3</accession>
<evidence type="ECO:0000256" key="6">
    <source>
        <dbReference type="PIRSR" id="PIRSR640255-1"/>
    </source>
</evidence>
<proteinExistence type="inferred from homology"/>
<dbReference type="InterPro" id="IPR020821">
    <property type="entry name" value="ENPP1-3/EXOG-like_nuc-like"/>
</dbReference>
<dbReference type="SUPFAM" id="SSF54060">
    <property type="entry name" value="His-Me finger endonucleases"/>
    <property type="match status" value="1"/>
</dbReference>
<dbReference type="SUPFAM" id="SSF50494">
    <property type="entry name" value="Trypsin-like serine proteases"/>
    <property type="match status" value="1"/>
</dbReference>
<gene>
    <name evidence="12" type="ORF">EAS61_08410</name>
</gene>
<dbReference type="CDD" id="cd00091">
    <property type="entry name" value="NUC"/>
    <property type="match status" value="1"/>
</dbReference>
<feature type="domain" description="DNA/RNA non-specific endonuclease/pyrophosphatase/phosphodiesterase" evidence="11">
    <location>
        <begin position="492"/>
        <end position="737"/>
    </location>
</feature>
<dbReference type="EMBL" id="RKMK01000005">
    <property type="protein sequence ID" value="RXH01043.1"/>
    <property type="molecule type" value="Genomic_DNA"/>
</dbReference>
<evidence type="ECO:0000259" key="11">
    <source>
        <dbReference type="SMART" id="SM00892"/>
    </source>
</evidence>
<dbReference type="GO" id="GO:0006508">
    <property type="term" value="P:proteolysis"/>
    <property type="evidence" value="ECO:0007669"/>
    <property type="project" value="UniProtKB-KW"/>
</dbReference>
<feature type="active site" description="Proton acceptor" evidence="6">
    <location>
        <position position="566"/>
    </location>
</feature>
<organism evidence="12 13">
    <name type="scientific">Bradyrhizobium zhanjiangense</name>
    <dbReference type="NCBI Taxonomy" id="1325107"/>
    <lineage>
        <taxon>Bacteria</taxon>
        <taxon>Pseudomonadati</taxon>
        <taxon>Pseudomonadota</taxon>
        <taxon>Alphaproteobacteria</taxon>
        <taxon>Hyphomicrobiales</taxon>
        <taxon>Nitrobacteraceae</taxon>
        <taxon>Bradyrhizobium</taxon>
    </lineage>
</organism>
<name>A0A4Q0QTY3_9BRAD</name>
<evidence type="ECO:0000313" key="13">
    <source>
        <dbReference type="Proteomes" id="UP000290174"/>
    </source>
</evidence>
<keyword evidence="5 8" id="KW-0720">Serine protease</keyword>
<dbReference type="Gene3D" id="3.40.570.10">
    <property type="entry name" value="Extracellular Endonuclease, subunit A"/>
    <property type="match status" value="1"/>
</dbReference>
<evidence type="ECO:0000256" key="3">
    <source>
        <dbReference type="ARBA" id="ARBA00022729"/>
    </source>
</evidence>
<dbReference type="Proteomes" id="UP000290174">
    <property type="component" value="Unassembled WGS sequence"/>
</dbReference>
<dbReference type="GO" id="GO:0008236">
    <property type="term" value="F:serine-type peptidase activity"/>
    <property type="evidence" value="ECO:0007669"/>
    <property type="project" value="UniProtKB-KW"/>
</dbReference>
<dbReference type="InterPro" id="IPR008256">
    <property type="entry name" value="Peptidase_S1B"/>
</dbReference>
<reference evidence="12 13" key="1">
    <citation type="submission" date="2018-11" db="EMBL/GenBank/DDBJ databases">
        <title>Bradyrhizobium sp. nov., isolated from effective nodules of peanut in China.</title>
        <authorList>
            <person name="Li Y."/>
        </authorList>
    </citation>
    <scope>NUCLEOTIDE SEQUENCE [LARGE SCALE GENOMIC DNA]</scope>
    <source>
        <strain evidence="12 13">CCBAU 51770</strain>
    </source>
</reference>
<dbReference type="InterPro" id="IPR040255">
    <property type="entry name" value="Non-specific_endonuclease"/>
</dbReference>
<dbReference type="PANTHER" id="PTHR13966:SF5">
    <property type="entry name" value="ENDONUCLEASE G, MITOCHONDRIAL"/>
    <property type="match status" value="1"/>
</dbReference>
<feature type="region of interest" description="Disordered" evidence="9">
    <location>
        <begin position="631"/>
        <end position="656"/>
    </location>
</feature>